<keyword evidence="5" id="KW-0864">Zinc transport</keyword>
<dbReference type="InterPro" id="IPR027469">
    <property type="entry name" value="Cation_efflux_TMD_sf"/>
</dbReference>
<dbReference type="RefSeq" id="WP_204475832.1">
    <property type="nucleotide sequence ID" value="NZ_JACJJW010000019.1"/>
</dbReference>
<dbReference type="SUPFAM" id="SSF160240">
    <property type="entry name" value="Cation efflux protein cytoplasmic domain-like"/>
    <property type="match status" value="1"/>
</dbReference>
<comment type="subcellular location">
    <subcellularLocation>
        <location evidence="1">Membrane</location>
        <topology evidence="1">Multi-pass membrane protein</topology>
    </subcellularLocation>
</comment>
<keyword evidence="5" id="KW-0862">Zinc</keyword>
<evidence type="ECO:0000256" key="8">
    <source>
        <dbReference type="ARBA" id="ARBA00023136"/>
    </source>
</evidence>
<reference evidence="12 13" key="1">
    <citation type="journal article" date="2021" name="Sci. Rep.">
        <title>The distribution of antibiotic resistance genes in chicken gut microbiota commensals.</title>
        <authorList>
            <person name="Juricova H."/>
            <person name="Matiasovicova J."/>
            <person name="Kubasova T."/>
            <person name="Cejkova D."/>
            <person name="Rychlik I."/>
        </authorList>
    </citation>
    <scope>NUCLEOTIDE SEQUENCE [LARGE SCALE GENOMIC DNA]</scope>
    <source>
        <strain evidence="12 13">An801</strain>
    </source>
</reference>
<dbReference type="InterPro" id="IPR036837">
    <property type="entry name" value="Cation_efflux_CTD_sf"/>
</dbReference>
<accession>A0ABS2EWK9</accession>
<organism evidence="12 13">
    <name type="scientific">Bacteroides mediterraneensis</name>
    <dbReference type="NCBI Taxonomy" id="1841856"/>
    <lineage>
        <taxon>Bacteria</taxon>
        <taxon>Pseudomonadati</taxon>
        <taxon>Bacteroidota</taxon>
        <taxon>Bacteroidia</taxon>
        <taxon>Bacteroidales</taxon>
        <taxon>Bacteroidaceae</taxon>
        <taxon>Bacteroides</taxon>
    </lineage>
</organism>
<evidence type="ECO:0000256" key="7">
    <source>
        <dbReference type="ARBA" id="ARBA00023065"/>
    </source>
</evidence>
<feature type="transmembrane region" description="Helical" evidence="9">
    <location>
        <begin position="183"/>
        <end position="205"/>
    </location>
</feature>
<keyword evidence="6 9" id="KW-1133">Transmembrane helix</keyword>
<evidence type="ECO:0000256" key="3">
    <source>
        <dbReference type="ARBA" id="ARBA00022448"/>
    </source>
</evidence>
<dbReference type="PANTHER" id="PTHR11562">
    <property type="entry name" value="CATION EFFLUX PROTEIN/ ZINC TRANSPORTER"/>
    <property type="match status" value="1"/>
</dbReference>
<gene>
    <name evidence="12" type="ORF">H6A31_08190</name>
</gene>
<dbReference type="Proteomes" id="UP000703295">
    <property type="component" value="Unassembled WGS sequence"/>
</dbReference>
<sequence>MSHVHSHAHEHHHVIESVSTTLIVCILLNLLFVIVEAGIGFAYHSLGLLSDAGHNLSDVFSLLLSLFAIRMATRKGNSHFTYGYKKSTVLVSLANAVILLIAVGGILIESIYKLKNAAPISGEAISWTAGVGIVINGATALLLMKGQKNDLNIKGAFLHMAMDTLVSVGVVLSGILISFTQCYIIDAFIGMAIALIILVSTWKLLKESLYLSLDAVPEQIQLEKLETALSQTPGIESWHHLHVWAVSTTENAATLHVVLRNLSDMETTKHQLKHLLATYGISHSTIEFETSDSPCCDTAEGCYKQEIQ</sequence>
<evidence type="ECO:0000259" key="11">
    <source>
        <dbReference type="Pfam" id="PF16916"/>
    </source>
</evidence>
<feature type="transmembrane region" description="Helical" evidence="9">
    <location>
        <begin position="52"/>
        <end position="69"/>
    </location>
</feature>
<keyword evidence="8 9" id="KW-0472">Membrane</keyword>
<dbReference type="InterPro" id="IPR002524">
    <property type="entry name" value="Cation_efflux"/>
</dbReference>
<evidence type="ECO:0000259" key="10">
    <source>
        <dbReference type="Pfam" id="PF01545"/>
    </source>
</evidence>
<dbReference type="Gene3D" id="1.20.1510.10">
    <property type="entry name" value="Cation efflux protein transmembrane domain"/>
    <property type="match status" value="1"/>
</dbReference>
<evidence type="ECO:0000256" key="5">
    <source>
        <dbReference type="ARBA" id="ARBA00022906"/>
    </source>
</evidence>
<keyword evidence="3" id="KW-0813">Transport</keyword>
<evidence type="ECO:0000256" key="4">
    <source>
        <dbReference type="ARBA" id="ARBA00022692"/>
    </source>
</evidence>
<evidence type="ECO:0000313" key="13">
    <source>
        <dbReference type="Proteomes" id="UP000703295"/>
    </source>
</evidence>
<dbReference type="InterPro" id="IPR058533">
    <property type="entry name" value="Cation_efflux_TM"/>
</dbReference>
<keyword evidence="13" id="KW-1185">Reference proteome</keyword>
<comment type="caution">
    <text evidence="12">The sequence shown here is derived from an EMBL/GenBank/DDBJ whole genome shotgun (WGS) entry which is preliminary data.</text>
</comment>
<evidence type="ECO:0000256" key="2">
    <source>
        <dbReference type="ARBA" id="ARBA00008873"/>
    </source>
</evidence>
<feature type="domain" description="Cation efflux protein transmembrane" evidence="10">
    <location>
        <begin position="22"/>
        <end position="210"/>
    </location>
</feature>
<feature type="transmembrane region" description="Helical" evidence="9">
    <location>
        <begin position="21"/>
        <end position="46"/>
    </location>
</feature>
<dbReference type="NCBIfam" id="TIGR01297">
    <property type="entry name" value="CDF"/>
    <property type="match status" value="1"/>
</dbReference>
<protein>
    <submittedName>
        <fullName evidence="12">Cation transporter</fullName>
    </submittedName>
</protein>
<evidence type="ECO:0000256" key="9">
    <source>
        <dbReference type="SAM" id="Phobius"/>
    </source>
</evidence>
<proteinExistence type="inferred from homology"/>
<dbReference type="InterPro" id="IPR027470">
    <property type="entry name" value="Cation_efflux_CTD"/>
</dbReference>
<evidence type="ECO:0000256" key="1">
    <source>
        <dbReference type="ARBA" id="ARBA00004141"/>
    </source>
</evidence>
<dbReference type="PANTHER" id="PTHR11562:SF17">
    <property type="entry name" value="RE54080P-RELATED"/>
    <property type="match status" value="1"/>
</dbReference>
<keyword evidence="7" id="KW-0406">Ion transport</keyword>
<name>A0ABS2EWK9_9BACE</name>
<evidence type="ECO:0000313" key="12">
    <source>
        <dbReference type="EMBL" id="MBM6758655.1"/>
    </source>
</evidence>
<feature type="domain" description="Cation efflux protein cytoplasmic" evidence="11">
    <location>
        <begin position="217"/>
        <end position="289"/>
    </location>
</feature>
<dbReference type="EMBL" id="JACJJW010000019">
    <property type="protein sequence ID" value="MBM6758655.1"/>
    <property type="molecule type" value="Genomic_DNA"/>
</dbReference>
<keyword evidence="4 9" id="KW-0812">Transmembrane</keyword>
<feature type="transmembrane region" description="Helical" evidence="9">
    <location>
        <begin position="89"/>
        <end position="112"/>
    </location>
</feature>
<evidence type="ECO:0000256" key="6">
    <source>
        <dbReference type="ARBA" id="ARBA00022989"/>
    </source>
</evidence>
<dbReference type="Pfam" id="PF01545">
    <property type="entry name" value="Cation_efflux"/>
    <property type="match status" value="1"/>
</dbReference>
<dbReference type="Pfam" id="PF16916">
    <property type="entry name" value="ZT_dimer"/>
    <property type="match status" value="1"/>
</dbReference>
<dbReference type="SUPFAM" id="SSF161111">
    <property type="entry name" value="Cation efflux protein transmembrane domain-like"/>
    <property type="match status" value="1"/>
</dbReference>
<dbReference type="InterPro" id="IPR050681">
    <property type="entry name" value="CDF/SLC30A"/>
</dbReference>
<comment type="similarity">
    <text evidence="2">Belongs to the cation diffusion facilitator (CDF) transporter (TC 2.A.4) family. SLC30A subfamily.</text>
</comment>
<feature type="transmembrane region" description="Helical" evidence="9">
    <location>
        <begin position="156"/>
        <end position="177"/>
    </location>
</feature>
<feature type="transmembrane region" description="Helical" evidence="9">
    <location>
        <begin position="124"/>
        <end position="144"/>
    </location>
</feature>